<dbReference type="Proteomes" id="UP000062788">
    <property type="component" value="Unassembled WGS sequence"/>
</dbReference>
<dbReference type="PROSITE" id="PS50983">
    <property type="entry name" value="FE_B12_PBP"/>
    <property type="match status" value="1"/>
</dbReference>
<evidence type="ECO:0000313" key="3">
    <source>
        <dbReference type="EMBL" id="KVE30037.1"/>
    </source>
</evidence>
<evidence type="ECO:0000256" key="1">
    <source>
        <dbReference type="ARBA" id="ARBA00022729"/>
    </source>
</evidence>
<dbReference type="OrthoDB" id="9797736at2"/>
<proteinExistence type="predicted"/>
<reference evidence="3 4" key="1">
    <citation type="submission" date="2015-11" db="EMBL/GenBank/DDBJ databases">
        <title>Expanding the genomic diversity of Burkholderia species for the development of highly accurate diagnostics.</title>
        <authorList>
            <person name="Sahl J."/>
            <person name="Keim P."/>
            <person name="Wagner D."/>
        </authorList>
    </citation>
    <scope>NUCLEOTIDE SEQUENCE [LARGE SCALE GENOMIC DNA]</scope>
    <source>
        <strain evidence="3 4">TSV85</strain>
    </source>
</reference>
<organism evidence="3 4">
    <name type="scientific">Burkholderia singularis</name>
    <dbReference type="NCBI Taxonomy" id="1503053"/>
    <lineage>
        <taxon>Bacteria</taxon>
        <taxon>Pseudomonadati</taxon>
        <taxon>Pseudomonadota</taxon>
        <taxon>Betaproteobacteria</taxon>
        <taxon>Burkholderiales</taxon>
        <taxon>Burkholderiaceae</taxon>
        <taxon>Burkholderia</taxon>
        <taxon>pseudomallei group</taxon>
    </lineage>
</organism>
<dbReference type="Pfam" id="PF01497">
    <property type="entry name" value="Peripla_BP_2"/>
    <property type="match status" value="1"/>
</dbReference>
<dbReference type="AlphaFoldDB" id="A0A118DQV6"/>
<dbReference type="InterPro" id="IPR050902">
    <property type="entry name" value="ABC_Transporter_SBP"/>
</dbReference>
<accession>A0A118DQV6</accession>
<dbReference type="Gene3D" id="3.40.50.1980">
    <property type="entry name" value="Nitrogenase molybdenum iron protein domain"/>
    <property type="match status" value="2"/>
</dbReference>
<dbReference type="EMBL" id="LOWA01000008">
    <property type="protein sequence ID" value="KVE30037.1"/>
    <property type="molecule type" value="Genomic_DNA"/>
</dbReference>
<comment type="caution">
    <text evidence="3">The sequence shown here is derived from an EMBL/GenBank/DDBJ whole genome shotgun (WGS) entry which is preliminary data.</text>
</comment>
<dbReference type="NCBIfam" id="NF038402">
    <property type="entry name" value="TroA_like"/>
    <property type="match status" value="1"/>
</dbReference>
<feature type="domain" description="Fe/B12 periplasmic-binding" evidence="2">
    <location>
        <begin position="43"/>
        <end position="309"/>
    </location>
</feature>
<dbReference type="SUPFAM" id="SSF53807">
    <property type="entry name" value="Helical backbone' metal receptor"/>
    <property type="match status" value="1"/>
</dbReference>
<evidence type="ECO:0000313" key="4">
    <source>
        <dbReference type="Proteomes" id="UP000062788"/>
    </source>
</evidence>
<gene>
    <name evidence="3" type="ORF">WS67_04035</name>
</gene>
<evidence type="ECO:0000259" key="2">
    <source>
        <dbReference type="PROSITE" id="PS50983"/>
    </source>
</evidence>
<keyword evidence="4" id="KW-1185">Reference proteome</keyword>
<dbReference type="PANTHER" id="PTHR30535:SF4">
    <property type="entry name" value="HEMIN-BINDING PERIPLASMIC PROTEIN HMUT"/>
    <property type="match status" value="1"/>
</dbReference>
<sequence>MSGARIDMRRRKCLTGAGVLALAAVNPRTLAHTPPQTSPRPQRVIAIGGSIAETIYALDGARNAHHELVGADTTCTYPDAARRLPKVGYQRALSAEGLLSLRPDLVLASSQAGPPDALAQLGRAGVTVKTFDDTHDVESVRRKIRGIAQALSLTQAGDALLARFERDWRASVARVEAAPPRTTQRTPARVLFVLNHTGNQALVAGRQTAADAMIRYAGARNAIAGFDHYKPLNAEALVSAAPDVVLITDEGLQALGGSDALWAAPGFAATPAARARRIVALDALFLLGFGPRLPQAVAELQRRLNTALV</sequence>
<name>A0A118DQV6_9BURK</name>
<dbReference type="RefSeq" id="WP_059512728.1">
    <property type="nucleotide sequence ID" value="NZ_LOWA01000008.1"/>
</dbReference>
<dbReference type="InterPro" id="IPR054828">
    <property type="entry name" value="Vit_B12_bind_prot"/>
</dbReference>
<dbReference type="PANTHER" id="PTHR30535">
    <property type="entry name" value="VITAMIN B12-BINDING PROTEIN"/>
    <property type="match status" value="1"/>
</dbReference>
<dbReference type="InterPro" id="IPR002491">
    <property type="entry name" value="ABC_transptr_periplasmic_BD"/>
</dbReference>
<keyword evidence="1" id="KW-0732">Signal</keyword>
<protein>
    <submittedName>
        <fullName evidence="3">Hemin ABC transporter substrate-binding protein</fullName>
    </submittedName>
</protein>